<dbReference type="InterPro" id="IPR006905">
    <property type="entry name" value="Flavin_halogenase"/>
</dbReference>
<dbReference type="PANTHER" id="PTHR43747:SF4">
    <property type="entry name" value="FLAVIN-DEPENDENT TRYPTOPHAN HALOGENASE"/>
    <property type="match status" value="1"/>
</dbReference>
<dbReference type="InterPro" id="IPR050816">
    <property type="entry name" value="Flavin-dep_Halogenase_NPB"/>
</dbReference>
<dbReference type="PIRSF" id="PIRSF011396">
    <property type="entry name" value="Trp_halogenase"/>
    <property type="match status" value="1"/>
</dbReference>
<dbReference type="Gene3D" id="3.50.50.60">
    <property type="entry name" value="FAD/NAD(P)-binding domain"/>
    <property type="match status" value="1"/>
</dbReference>
<gene>
    <name evidence="1" type="ORF">PQU98_15220</name>
</gene>
<protein>
    <submittedName>
        <fullName evidence="1">Tryptophan 7-halogenase</fullName>
    </submittedName>
</protein>
<dbReference type="PANTHER" id="PTHR43747">
    <property type="entry name" value="FAD-BINDING PROTEIN"/>
    <property type="match status" value="1"/>
</dbReference>
<dbReference type="Proteomes" id="UP001218579">
    <property type="component" value="Unassembled WGS sequence"/>
</dbReference>
<name>A0ABT5HMN9_9CAUL</name>
<reference evidence="1 2" key="1">
    <citation type="submission" date="2023-01" db="EMBL/GenBank/DDBJ databases">
        <title>Novel species of the genus Asticcacaulis isolated from rivers.</title>
        <authorList>
            <person name="Lu H."/>
        </authorList>
    </citation>
    <scope>NUCLEOTIDE SEQUENCE [LARGE SCALE GENOMIC DNA]</scope>
    <source>
        <strain evidence="1 2">LKC15W</strain>
    </source>
</reference>
<dbReference type="Pfam" id="PF04820">
    <property type="entry name" value="Trp_halogenase"/>
    <property type="match status" value="1"/>
</dbReference>
<accession>A0ABT5HMN9</accession>
<dbReference type="SUPFAM" id="SSF51905">
    <property type="entry name" value="FAD/NAD(P)-binding domain"/>
    <property type="match status" value="1"/>
</dbReference>
<keyword evidence="2" id="KW-1185">Reference proteome</keyword>
<dbReference type="RefSeq" id="WP_272745809.1">
    <property type="nucleotide sequence ID" value="NZ_JAQQKV010000003.1"/>
</dbReference>
<dbReference type="InterPro" id="IPR036188">
    <property type="entry name" value="FAD/NAD-bd_sf"/>
</dbReference>
<comment type="caution">
    <text evidence="1">The sequence shown here is derived from an EMBL/GenBank/DDBJ whole genome shotgun (WGS) entry which is preliminary data.</text>
</comment>
<sequence>MSQPIRKVVIAGGGTAGWMTAAWFAKTLKGDVEEIVLVESDEIATVGVGEATTPYIQVYNQVLGIDEAAFLKFTGGTCKLGIEFEGWGREDNRYFHPFGAFGRDFGALPFHSAWLRHALETPSDSLEGYNLQAVAARAGKFMPPSGANSPLAEITYAYHFDATLYARFLRQMSEAGGVRRVEGKIETVLTDDRGFITGLKLNGDRQIDGDLFIDCTGFRSLLLGEALGVGFEDWSHWLPCDRAYAVPTATTAPPPPFTRSIAHSAGWQWRIPLQHRNGNGIVFSSAFMDESEAVSHLMSSLSEPALSEPRRIAFTTGRRKKFWHNNCVAIGLASGFLEPLESTSIMLIQNGIARLQYLFPDRAFEAADIDAYNADMTREYEEVRDFLILHYHAGTRQDSDFWRYCQSMKIPETLSARLALFESRGRIPPERGEQFRTGNWLAVMWGQGLRPRQADPLSLSIPHADLGRALSDMRQVIAACGDRMPAHGAFIHHYCRSDTGMAPQAALHDKTQRKP</sequence>
<evidence type="ECO:0000313" key="2">
    <source>
        <dbReference type="Proteomes" id="UP001218579"/>
    </source>
</evidence>
<dbReference type="EMBL" id="JAQQKV010000003">
    <property type="protein sequence ID" value="MDC7677492.1"/>
    <property type="molecule type" value="Genomic_DNA"/>
</dbReference>
<proteinExistence type="predicted"/>
<evidence type="ECO:0000313" key="1">
    <source>
        <dbReference type="EMBL" id="MDC7677492.1"/>
    </source>
</evidence>
<organism evidence="1 2">
    <name type="scientific">Asticcacaulis machinosus</name>
    <dbReference type="NCBI Taxonomy" id="2984211"/>
    <lineage>
        <taxon>Bacteria</taxon>
        <taxon>Pseudomonadati</taxon>
        <taxon>Pseudomonadota</taxon>
        <taxon>Alphaproteobacteria</taxon>
        <taxon>Caulobacterales</taxon>
        <taxon>Caulobacteraceae</taxon>
        <taxon>Asticcacaulis</taxon>
    </lineage>
</organism>
<dbReference type="InterPro" id="IPR033856">
    <property type="entry name" value="Trp_halogen"/>
</dbReference>